<reference evidence="1 2" key="1">
    <citation type="submission" date="2015-04" db="EMBL/GenBank/DDBJ databases">
        <authorList>
            <person name="Syromyatnikov M.Y."/>
            <person name="Popov V.N."/>
        </authorList>
    </citation>
    <scope>NUCLEOTIDE SEQUENCE [LARGE SCALE GENOMIC DNA]</scope>
    <source>
        <strain evidence="1 2">AH1</strain>
    </source>
</reference>
<dbReference type="EMBL" id="CVOQ01000035">
    <property type="protein sequence ID" value="CRI18121.1"/>
    <property type="molecule type" value="Genomic_DNA"/>
</dbReference>
<evidence type="ECO:0000313" key="1">
    <source>
        <dbReference type="EMBL" id="CRI18121.1"/>
    </source>
</evidence>
<sequence>MGPRQLALSVETVDPISLCWVPEYSLVESSTLICIPMSL</sequence>
<dbReference type="AlphaFoldDB" id="A0A0U1MSN9"/>
<name>A0A0U1MSN9_STAAU</name>
<accession>A0A0U1MSN9</accession>
<proteinExistence type="predicted"/>
<dbReference type="Proteomes" id="UP000039437">
    <property type="component" value="Unassembled WGS sequence"/>
</dbReference>
<organism evidence="1 2">
    <name type="scientific">Staphylococcus aureus</name>
    <dbReference type="NCBI Taxonomy" id="1280"/>
    <lineage>
        <taxon>Bacteria</taxon>
        <taxon>Bacillati</taxon>
        <taxon>Bacillota</taxon>
        <taxon>Bacilli</taxon>
        <taxon>Bacillales</taxon>
        <taxon>Staphylococcaceae</taxon>
        <taxon>Staphylococcus</taxon>
    </lineage>
</organism>
<gene>
    <name evidence="1" type="ORF">BN1321_400078</name>
</gene>
<evidence type="ECO:0000313" key="2">
    <source>
        <dbReference type="Proteomes" id="UP000039437"/>
    </source>
</evidence>
<protein>
    <submittedName>
        <fullName evidence="1">Uncharacterized protein</fullName>
    </submittedName>
</protein>